<evidence type="ECO:0000313" key="2">
    <source>
        <dbReference type="Proteomes" id="UP000034750"/>
    </source>
</evidence>
<evidence type="ECO:0000313" key="1">
    <source>
        <dbReference type="EMBL" id="KKZ59055.1"/>
    </source>
</evidence>
<organism evidence="1 2">
    <name type="scientific">Haemophilus haemolyticus</name>
    <dbReference type="NCBI Taxonomy" id="726"/>
    <lineage>
        <taxon>Bacteria</taxon>
        <taxon>Pseudomonadati</taxon>
        <taxon>Pseudomonadota</taxon>
        <taxon>Gammaproteobacteria</taxon>
        <taxon>Pasteurellales</taxon>
        <taxon>Pasteurellaceae</taxon>
        <taxon>Haemophilus</taxon>
    </lineage>
</organism>
<proteinExistence type="predicted"/>
<dbReference type="EMBL" id="LCTK01000014">
    <property type="protein sequence ID" value="KKZ59055.1"/>
    <property type="molecule type" value="Genomic_DNA"/>
</dbReference>
<dbReference type="PATRIC" id="fig|726.54.peg.677"/>
<dbReference type="Proteomes" id="UP000034750">
    <property type="component" value="Unassembled WGS sequence"/>
</dbReference>
<accession>A0A0M3G7Y0</accession>
<protein>
    <submittedName>
        <fullName evidence="1">Uncharacterized protein</fullName>
    </submittedName>
</protein>
<dbReference type="AlphaFoldDB" id="A0A0M3G7Y0"/>
<name>A0A0M3G7Y0_HAEHA</name>
<gene>
    <name evidence="1" type="ORF">AAX18_03390</name>
</gene>
<reference evidence="1 2" key="1">
    <citation type="submission" date="2015-05" db="EMBL/GenBank/DDBJ databases">
        <title>Comparative analyses of the lipooligosaccharides from nottypeable Haemophilus influenzae and Haemophilus haemolyticus.</title>
        <authorList>
            <person name="Post D.M.B."/>
            <person name="Ketterer M.R."/>
            <person name="Coffin J.E."/>
            <person name="Reinders L.M."/>
            <person name="Munson R.S.Jr."/>
            <person name="Bair T.B."/>
            <person name="Murphy T.F."/>
            <person name="Foster E."/>
            <person name="Gibson B.W."/>
            <person name="Apicella M.A."/>
        </authorList>
    </citation>
    <scope>NUCLEOTIDE SEQUENCE [LARGE SCALE GENOMIC DNA]</scope>
    <source>
        <strain evidence="1 2">11P18</strain>
    </source>
</reference>
<dbReference type="RefSeq" id="WP_005637790.1">
    <property type="nucleotide sequence ID" value="NZ_LCTK01000014.1"/>
</dbReference>
<comment type="caution">
    <text evidence="1">The sequence shown here is derived from an EMBL/GenBank/DDBJ whole genome shotgun (WGS) entry which is preliminary data.</text>
</comment>
<sequence>MKNFVGDINIFLNALGEKQGSNLILKAISIVATDFEVEYFECDNIRHTYFHFFKRGVDFVFSKNNDSEFLESIFFYVNKYNNEYYDHPFLEQLFGELNNKFSQNDLMVKFGKLEAYSDNWIRYSINNKYIHFEFNELKELSQITLFIK</sequence>